<keyword evidence="2" id="KW-0808">Transferase</keyword>
<gene>
    <name evidence="2" type="ordered locus">Galf_2890</name>
</gene>
<evidence type="ECO:0000313" key="2">
    <source>
        <dbReference type="EMBL" id="ADL56882.1"/>
    </source>
</evidence>
<evidence type="ECO:0000259" key="1">
    <source>
        <dbReference type="Pfam" id="PF01636"/>
    </source>
</evidence>
<dbReference type="SUPFAM" id="SSF56112">
    <property type="entry name" value="Protein kinase-like (PK-like)"/>
    <property type="match status" value="1"/>
</dbReference>
<dbReference type="Pfam" id="PF13671">
    <property type="entry name" value="AAA_33"/>
    <property type="match status" value="1"/>
</dbReference>
<dbReference type="Pfam" id="PF01636">
    <property type="entry name" value="APH"/>
    <property type="match status" value="1"/>
</dbReference>
<dbReference type="Proteomes" id="UP000001235">
    <property type="component" value="Chromosome"/>
</dbReference>
<dbReference type="PANTHER" id="PTHR43883:SF1">
    <property type="entry name" value="GLUCONOKINASE"/>
    <property type="match status" value="1"/>
</dbReference>
<dbReference type="InterPro" id="IPR052732">
    <property type="entry name" value="Cell-binding_unc_protein"/>
</dbReference>
<dbReference type="InterPro" id="IPR002575">
    <property type="entry name" value="Aminoglycoside_PTrfase"/>
</dbReference>
<dbReference type="RefSeq" id="WP_013294784.1">
    <property type="nucleotide sequence ID" value="NC_014394.1"/>
</dbReference>
<name>D9SE60_GALCS</name>
<protein>
    <submittedName>
        <fullName evidence="2">Aminoglycoside phosphotransferase</fullName>
    </submittedName>
</protein>
<dbReference type="EMBL" id="CP002159">
    <property type="protein sequence ID" value="ADL56882.1"/>
    <property type="molecule type" value="Genomic_DNA"/>
</dbReference>
<accession>D9SE60</accession>
<dbReference type="Gene3D" id="3.40.50.300">
    <property type="entry name" value="P-loop containing nucleotide triphosphate hydrolases"/>
    <property type="match status" value="1"/>
</dbReference>
<dbReference type="eggNOG" id="COG2187">
    <property type="taxonomic scope" value="Bacteria"/>
</dbReference>
<dbReference type="STRING" id="395494.Galf_2890"/>
<dbReference type="KEGG" id="gca:Galf_2890"/>
<keyword evidence="3" id="KW-1185">Reference proteome</keyword>
<dbReference type="GO" id="GO:0016740">
    <property type="term" value="F:transferase activity"/>
    <property type="evidence" value="ECO:0007669"/>
    <property type="project" value="UniProtKB-KW"/>
</dbReference>
<reference evidence="2 3" key="1">
    <citation type="submission" date="2010-08" db="EMBL/GenBank/DDBJ databases">
        <title>Complete sequence of Gallionella capsiferriformans ES-2.</title>
        <authorList>
            <consortium name="US DOE Joint Genome Institute"/>
            <person name="Lucas S."/>
            <person name="Copeland A."/>
            <person name="Lapidus A."/>
            <person name="Cheng J.-F."/>
            <person name="Bruce D."/>
            <person name="Goodwin L."/>
            <person name="Pitluck S."/>
            <person name="Chertkov O."/>
            <person name="Davenport K.W."/>
            <person name="Detter J.C."/>
            <person name="Han C."/>
            <person name="Tapia R."/>
            <person name="Land M."/>
            <person name="Hauser L."/>
            <person name="Chang Y.-J."/>
            <person name="Jeffries C."/>
            <person name="Kyrpides N."/>
            <person name="Ivanova N."/>
            <person name="Mikhailova N."/>
            <person name="Shelobolina E.S."/>
            <person name="Picardal F."/>
            <person name="Roden E."/>
            <person name="Emerson D."/>
            <person name="Woyke T."/>
        </authorList>
    </citation>
    <scope>NUCLEOTIDE SEQUENCE [LARGE SCALE GENOMIC DNA]</scope>
    <source>
        <strain evidence="2 3">ES-2</strain>
    </source>
</reference>
<dbReference type="SUPFAM" id="SSF52540">
    <property type="entry name" value="P-loop containing nucleoside triphosphate hydrolases"/>
    <property type="match status" value="1"/>
</dbReference>
<organism evidence="2 3">
    <name type="scientific">Gallionella capsiferriformans (strain ES-2)</name>
    <name type="common">Gallionella ferruginea capsiferriformans (strain ES-2)</name>
    <dbReference type="NCBI Taxonomy" id="395494"/>
    <lineage>
        <taxon>Bacteria</taxon>
        <taxon>Pseudomonadati</taxon>
        <taxon>Pseudomonadota</taxon>
        <taxon>Betaproteobacteria</taxon>
        <taxon>Nitrosomonadales</taxon>
        <taxon>Gallionellaceae</taxon>
        <taxon>Gallionella</taxon>
    </lineage>
</organism>
<evidence type="ECO:0000313" key="3">
    <source>
        <dbReference type="Proteomes" id="UP000001235"/>
    </source>
</evidence>
<dbReference type="AlphaFoldDB" id="D9SE60"/>
<feature type="domain" description="Aminoglycoside phosphotransferase" evidence="1">
    <location>
        <begin position="129"/>
        <end position="285"/>
    </location>
</feature>
<dbReference type="eggNOG" id="COG0645">
    <property type="taxonomic scope" value="Bacteria"/>
</dbReference>
<dbReference type="PANTHER" id="PTHR43883">
    <property type="entry name" value="SLR0207 PROTEIN"/>
    <property type="match status" value="1"/>
</dbReference>
<dbReference type="InterPro" id="IPR027417">
    <property type="entry name" value="P-loop_NTPase"/>
</dbReference>
<dbReference type="HOGENOM" id="CLU_026771_1_1_4"/>
<dbReference type="OrthoDB" id="9810277at2"/>
<proteinExistence type="predicted"/>
<sequence>MLPPLISALLVDAACYDHPVKKLALIETHISWVVLTGDYAYKIKKPVNLGFLDFSTLAQRRQDCLDELRLNRRLAADYYLAVVAINGGATPRINGSGEAIEYAVKMRQFPSDATLDKLAERGELGQQPIDALAARLAQFHSVECDRAAAGSPWGEPEEIARPVDENFKVLAARLDDPAAIQRLSVLQVWCATEHGRLTPLMRERKKNGWVRECHGDLHLANLAWVDGQLVIFDCLEFSPALRWLDVISEVAFCYMDLLHRKLPALAARFLNGWLEAVGDYQGVALLRYYAVYRALVRAKVAALRMDQGCFASRTEMNDCLHLAEQLSLLPNHLSLTITHGYSGSGKTTYSQRWLERYGMIRLRSDVERKRQAGLRALDKSGAGLYSRESSLATYHHLATLAEGLLAAGWPVIVDAAFLKRDQRDLFRDLAAGCAVPFQILDCQADPAILRERIRQRAAEGLDASEADLCVLQYQMDTAQPLGVDELAAVLKPLQAG</sequence>
<dbReference type="InterPro" id="IPR011009">
    <property type="entry name" value="Kinase-like_dom_sf"/>
</dbReference>